<evidence type="ECO:0000313" key="3">
    <source>
        <dbReference type="Proteomes" id="UP000253872"/>
    </source>
</evidence>
<evidence type="ECO:0000256" key="1">
    <source>
        <dbReference type="SAM" id="Phobius"/>
    </source>
</evidence>
<proteinExistence type="predicted"/>
<feature type="transmembrane region" description="Helical" evidence="1">
    <location>
        <begin position="6"/>
        <end position="28"/>
    </location>
</feature>
<dbReference type="AlphaFoldDB" id="A0A369YFV7"/>
<accession>A0A369YFV7</accession>
<keyword evidence="1" id="KW-0812">Transmembrane</keyword>
<dbReference type="EMBL" id="QEPN01000006">
    <property type="protein sequence ID" value="RDE70903.1"/>
    <property type="molecule type" value="Genomic_DNA"/>
</dbReference>
<evidence type="ECO:0000313" key="2">
    <source>
        <dbReference type="EMBL" id="RDE70903.1"/>
    </source>
</evidence>
<gene>
    <name evidence="2" type="ORF">DPV93_07800</name>
</gene>
<sequence>MNFSKFAFWVSEIMLCLTSIILASKIVGSVFSVENTDFHIVIFIFQMITLVIFTLGIFSILSKLNWLLQRAVDKS</sequence>
<reference evidence="2 3" key="1">
    <citation type="submission" date="2018-05" db="EMBL/GenBank/DDBJ databases">
        <title>Draft Genome Sequences for a Diverse set of 7 Haemophilus Species.</title>
        <authorList>
            <person name="Nichols M."/>
            <person name="Topaz N."/>
            <person name="Wang X."/>
            <person name="Wang X."/>
            <person name="Boxrud D."/>
        </authorList>
    </citation>
    <scope>NUCLEOTIDE SEQUENCE [LARGE SCALE GENOMIC DNA]</scope>
    <source>
        <strain evidence="2 3">C2002001239</strain>
    </source>
</reference>
<protein>
    <submittedName>
        <fullName evidence="2">Uncharacterized protein</fullName>
    </submittedName>
</protein>
<feature type="transmembrane region" description="Helical" evidence="1">
    <location>
        <begin position="40"/>
        <end position="61"/>
    </location>
</feature>
<dbReference type="Proteomes" id="UP000253872">
    <property type="component" value="Unassembled WGS sequence"/>
</dbReference>
<comment type="caution">
    <text evidence="2">The sequence shown here is derived from an EMBL/GenBank/DDBJ whole genome shotgun (WGS) entry which is preliminary data.</text>
</comment>
<keyword evidence="1" id="KW-1133">Transmembrane helix</keyword>
<keyword evidence="1" id="KW-0472">Membrane</keyword>
<organism evidence="2 3">
    <name type="scientific">Haemophilus sputorum</name>
    <dbReference type="NCBI Taxonomy" id="1078480"/>
    <lineage>
        <taxon>Bacteria</taxon>
        <taxon>Pseudomonadati</taxon>
        <taxon>Pseudomonadota</taxon>
        <taxon>Gammaproteobacteria</taxon>
        <taxon>Pasteurellales</taxon>
        <taxon>Pasteurellaceae</taxon>
        <taxon>Haemophilus</taxon>
    </lineage>
</organism>
<name>A0A369YFV7_9PAST</name>